<comment type="subcellular location">
    <subcellularLocation>
        <location evidence="2">Cell inner membrane</location>
    </subcellularLocation>
    <subcellularLocation>
        <location evidence="3">Cell membrane</location>
        <topology evidence="3">Multi-pass membrane protein</topology>
    </subcellularLocation>
</comment>
<dbReference type="Gene3D" id="3.30.70.270">
    <property type="match status" value="1"/>
</dbReference>
<dbReference type="CDD" id="cd06225">
    <property type="entry name" value="HAMP"/>
    <property type="match status" value="1"/>
</dbReference>
<dbReference type="PROSITE" id="PS50887">
    <property type="entry name" value="GGDEF"/>
    <property type="match status" value="1"/>
</dbReference>
<evidence type="ECO:0000259" key="11">
    <source>
        <dbReference type="PROSITE" id="PS50887"/>
    </source>
</evidence>
<reference evidence="12" key="1">
    <citation type="submission" date="2024-07" db="EMBL/GenBank/DDBJ databases">
        <title>Genome Analysis of a Potential Novel Vibrio Species Secreting pH- and Thermo-stable Alginate Lyase and its Application in Producing Alginate Oligosaccharides.</title>
        <authorList>
            <person name="Huang H."/>
            <person name="Bao K."/>
        </authorList>
    </citation>
    <scope>NUCLEOTIDE SEQUENCE</scope>
    <source>
        <strain evidence="12">HB236076</strain>
        <plasmid evidence="12">p-HB236076</plasmid>
    </source>
</reference>
<evidence type="ECO:0000313" key="12">
    <source>
        <dbReference type="EMBL" id="XDK26914.1"/>
    </source>
</evidence>
<dbReference type="SUPFAM" id="SSF103190">
    <property type="entry name" value="Sensory domain-like"/>
    <property type="match status" value="1"/>
</dbReference>
<dbReference type="KEGG" id="vih:AB0763_14110"/>
<comment type="cofactor">
    <cofactor evidence="1">
        <name>Mg(2+)</name>
        <dbReference type="ChEBI" id="CHEBI:18420"/>
    </cofactor>
</comment>
<dbReference type="SMART" id="SM00267">
    <property type="entry name" value="GGDEF"/>
    <property type="match status" value="1"/>
</dbReference>
<dbReference type="InterPro" id="IPR052163">
    <property type="entry name" value="DGC-Regulatory_Protein"/>
</dbReference>
<evidence type="ECO:0000256" key="8">
    <source>
        <dbReference type="SAM" id="Coils"/>
    </source>
</evidence>
<keyword evidence="12" id="KW-0808">Transferase</keyword>
<dbReference type="GO" id="GO:0005886">
    <property type="term" value="C:plasma membrane"/>
    <property type="evidence" value="ECO:0007669"/>
    <property type="project" value="UniProtKB-SubCell"/>
</dbReference>
<feature type="transmembrane region" description="Helical" evidence="9">
    <location>
        <begin position="177"/>
        <end position="197"/>
    </location>
</feature>
<name>A0AB39HFW1_9VIBR</name>
<evidence type="ECO:0000256" key="5">
    <source>
        <dbReference type="ARBA" id="ARBA00022692"/>
    </source>
</evidence>
<evidence type="ECO:0000256" key="6">
    <source>
        <dbReference type="ARBA" id="ARBA00022989"/>
    </source>
</evidence>
<dbReference type="SUPFAM" id="SSF158472">
    <property type="entry name" value="HAMP domain-like"/>
    <property type="match status" value="1"/>
</dbReference>
<dbReference type="SUPFAM" id="SSF55073">
    <property type="entry name" value="Nucleotide cyclase"/>
    <property type="match status" value="1"/>
</dbReference>
<keyword evidence="5 9" id="KW-0812">Transmembrane</keyword>
<feature type="transmembrane region" description="Helical" evidence="9">
    <location>
        <begin position="12"/>
        <end position="33"/>
    </location>
</feature>
<dbReference type="Pfam" id="PF17203">
    <property type="entry name" value="sCache_3_2"/>
    <property type="match status" value="1"/>
</dbReference>
<geneLocation type="plasmid" evidence="12">
    <name>p-HB236076</name>
</geneLocation>
<evidence type="ECO:0000256" key="3">
    <source>
        <dbReference type="ARBA" id="ARBA00004651"/>
    </source>
</evidence>
<gene>
    <name evidence="12" type="ORF">AB0763_14110</name>
</gene>
<feature type="coiled-coil region" evidence="8">
    <location>
        <begin position="259"/>
        <end position="290"/>
    </location>
</feature>
<evidence type="ECO:0000259" key="10">
    <source>
        <dbReference type="PROSITE" id="PS50885"/>
    </source>
</evidence>
<keyword evidence="6 9" id="KW-1133">Transmembrane helix</keyword>
<dbReference type="InterPro" id="IPR033463">
    <property type="entry name" value="sCache_3"/>
</dbReference>
<dbReference type="PANTHER" id="PTHR46663:SF2">
    <property type="entry name" value="GGDEF DOMAIN-CONTAINING PROTEIN"/>
    <property type="match status" value="1"/>
</dbReference>
<dbReference type="GO" id="GO:0052621">
    <property type="term" value="F:diguanylate cyclase activity"/>
    <property type="evidence" value="ECO:0007669"/>
    <property type="project" value="UniProtKB-EC"/>
</dbReference>
<evidence type="ECO:0000256" key="9">
    <source>
        <dbReference type="SAM" id="Phobius"/>
    </source>
</evidence>
<evidence type="ECO:0000256" key="1">
    <source>
        <dbReference type="ARBA" id="ARBA00001946"/>
    </source>
</evidence>
<dbReference type="EC" id="2.7.7.65" evidence="12"/>
<dbReference type="InterPro" id="IPR000160">
    <property type="entry name" value="GGDEF_dom"/>
</dbReference>
<feature type="domain" description="GGDEF" evidence="11">
    <location>
        <begin position="328"/>
        <end position="461"/>
    </location>
</feature>
<dbReference type="SMART" id="SM00304">
    <property type="entry name" value="HAMP"/>
    <property type="match status" value="1"/>
</dbReference>
<keyword evidence="4" id="KW-1003">Cell membrane</keyword>
<dbReference type="InterPro" id="IPR029151">
    <property type="entry name" value="Sensor-like_sf"/>
</dbReference>
<dbReference type="PANTHER" id="PTHR46663">
    <property type="entry name" value="DIGUANYLATE CYCLASE DGCT-RELATED"/>
    <property type="match status" value="1"/>
</dbReference>
<dbReference type="Gene3D" id="6.10.340.10">
    <property type="match status" value="1"/>
</dbReference>
<keyword evidence="12" id="KW-0614">Plasmid</keyword>
<dbReference type="InterPro" id="IPR029787">
    <property type="entry name" value="Nucleotide_cyclase"/>
</dbReference>
<feature type="domain" description="HAMP" evidence="10">
    <location>
        <begin position="199"/>
        <end position="253"/>
    </location>
</feature>
<keyword evidence="7 9" id="KW-0472">Membrane</keyword>
<accession>A0AB39HFW1</accession>
<dbReference type="Pfam" id="PF00990">
    <property type="entry name" value="GGDEF"/>
    <property type="match status" value="1"/>
</dbReference>
<evidence type="ECO:0000256" key="7">
    <source>
        <dbReference type="ARBA" id="ARBA00023136"/>
    </source>
</evidence>
<keyword evidence="12" id="KW-0548">Nucleotidyltransferase</keyword>
<keyword evidence="8" id="KW-0175">Coiled coil</keyword>
<evidence type="ECO:0000256" key="2">
    <source>
        <dbReference type="ARBA" id="ARBA00004533"/>
    </source>
</evidence>
<dbReference type="EMBL" id="CP162602">
    <property type="protein sequence ID" value="XDK26914.1"/>
    <property type="molecule type" value="Genomic_DNA"/>
</dbReference>
<dbReference type="CDD" id="cd01949">
    <property type="entry name" value="GGDEF"/>
    <property type="match status" value="1"/>
</dbReference>
<dbReference type="FunFam" id="3.30.70.270:FF:000001">
    <property type="entry name" value="Diguanylate cyclase domain protein"/>
    <property type="match status" value="1"/>
</dbReference>
<dbReference type="GO" id="GO:0007165">
    <property type="term" value="P:signal transduction"/>
    <property type="evidence" value="ECO:0007669"/>
    <property type="project" value="InterPro"/>
</dbReference>
<dbReference type="InterPro" id="IPR043128">
    <property type="entry name" value="Rev_trsase/Diguanyl_cyclase"/>
</dbReference>
<dbReference type="AlphaFoldDB" id="A0AB39HFW1"/>
<dbReference type="Pfam" id="PF00672">
    <property type="entry name" value="HAMP"/>
    <property type="match status" value="1"/>
</dbReference>
<proteinExistence type="predicted"/>
<sequence length="465" mass="52883">MKLSIQTKLISIIILILSLSILVISGVGYRFFAHSEEHALHSKALMAAKMYYSKIDYLVELGVILHPAKQFNLDSRELVESIPEVDYVAVTDTKNKIIYHNQASVVRQLLPGFTAQMHVHDDHQDVLVSEGVIEWQGKNYLESRLPLLSFDHRNIGWIRVGIPLSTLEQRLLSYRNVLFNIGFFALLFAAIVAFFIIRHAITRPIDDLRQSMKSVTKNANDLDHYVNNTTKDEIGSMARCFNQMIDALKYNKTQLAHYTNELEKKVAQRTEELEQLNQRLADDVKKKSIEQVKLKHMVHHDHLTGLPNRKYVMNALALMLEEARYHDAQLAVLFIDVDRFKSINDTYGHHIGDAFLKEFAQRLQISTKQESIVSRLAGDEFLIVVPMVTSLTALRQFTQSMIDTVTQPMTLENLELQPAMSVGVALYPSGASDLESLLVNADKAMYKAKQSGKNTFRLWGSKVAS</sequence>
<protein>
    <submittedName>
        <fullName evidence="12">Diguanylate cyclase</fullName>
        <ecNumber evidence="12">2.7.7.65</ecNumber>
    </submittedName>
</protein>
<dbReference type="InterPro" id="IPR003660">
    <property type="entry name" value="HAMP_dom"/>
</dbReference>
<dbReference type="RefSeq" id="WP_306099828.1">
    <property type="nucleotide sequence ID" value="NZ_CP162602.1"/>
</dbReference>
<dbReference type="NCBIfam" id="TIGR00254">
    <property type="entry name" value="GGDEF"/>
    <property type="match status" value="1"/>
</dbReference>
<evidence type="ECO:0000256" key="4">
    <source>
        <dbReference type="ARBA" id="ARBA00022475"/>
    </source>
</evidence>
<organism evidence="12">
    <name type="scientific">Vibrio sp. HB236076</name>
    <dbReference type="NCBI Taxonomy" id="3232307"/>
    <lineage>
        <taxon>Bacteria</taxon>
        <taxon>Pseudomonadati</taxon>
        <taxon>Pseudomonadota</taxon>
        <taxon>Gammaproteobacteria</taxon>
        <taxon>Vibrionales</taxon>
        <taxon>Vibrionaceae</taxon>
        <taxon>Vibrio</taxon>
    </lineage>
</organism>
<dbReference type="PROSITE" id="PS50885">
    <property type="entry name" value="HAMP"/>
    <property type="match status" value="1"/>
</dbReference>